<dbReference type="SUPFAM" id="SSF53474">
    <property type="entry name" value="alpha/beta-Hydrolases"/>
    <property type="match status" value="1"/>
</dbReference>
<evidence type="ECO:0000313" key="2">
    <source>
        <dbReference type="Proteomes" id="UP000539075"/>
    </source>
</evidence>
<evidence type="ECO:0008006" key="3">
    <source>
        <dbReference type="Google" id="ProtNLM"/>
    </source>
</evidence>
<dbReference type="InterPro" id="IPR008886">
    <property type="entry name" value="UPF0227/Esterase_YqiA"/>
</dbReference>
<dbReference type="Gene3D" id="3.40.50.1820">
    <property type="entry name" value="alpha/beta hydrolase"/>
    <property type="match status" value="1"/>
</dbReference>
<dbReference type="PANTHER" id="PTHR35602:SF3">
    <property type="entry name" value="ESTERASE YQIA"/>
    <property type="match status" value="1"/>
</dbReference>
<proteinExistence type="predicted"/>
<comment type="caution">
    <text evidence="1">The sequence shown here is derived from an EMBL/GenBank/DDBJ whole genome shotgun (WGS) entry which is preliminary data.</text>
</comment>
<sequence>MIAYIHGFNSSPESNTFKLLRQFFPDAQALNYPSSGLFPENLARLQKQARALSMPPGTSLILVGSSLGGFYASQLSALLGCNCALFNPSVWPAQSLRQFVGPNTYFYGGQHWEFTEAMCDSYSIFSDVRTAPVKRFLVLGLADTLLNPEEARAYWKNHAAIHETNDGHSLAALDDTIVSTLRNLQQ</sequence>
<name>A0A7W8C1A2_9BACT</name>
<dbReference type="EMBL" id="JACHGO010000005">
    <property type="protein sequence ID" value="MBB5143800.1"/>
    <property type="molecule type" value="Genomic_DNA"/>
</dbReference>
<dbReference type="Proteomes" id="UP000539075">
    <property type="component" value="Unassembled WGS sequence"/>
</dbReference>
<dbReference type="AlphaFoldDB" id="A0A7W8C1A2"/>
<organism evidence="1 2">
    <name type="scientific">Desulfovibrio intestinalis</name>
    <dbReference type="NCBI Taxonomy" id="58621"/>
    <lineage>
        <taxon>Bacteria</taxon>
        <taxon>Pseudomonadati</taxon>
        <taxon>Thermodesulfobacteriota</taxon>
        <taxon>Desulfovibrionia</taxon>
        <taxon>Desulfovibrionales</taxon>
        <taxon>Desulfovibrionaceae</taxon>
        <taxon>Desulfovibrio</taxon>
    </lineage>
</organism>
<reference evidence="1 2" key="1">
    <citation type="submission" date="2020-08" db="EMBL/GenBank/DDBJ databases">
        <title>Genomic Encyclopedia of Type Strains, Phase IV (KMG-IV): sequencing the most valuable type-strain genomes for metagenomic binning, comparative biology and taxonomic classification.</title>
        <authorList>
            <person name="Goeker M."/>
        </authorList>
    </citation>
    <scope>NUCLEOTIDE SEQUENCE [LARGE SCALE GENOMIC DNA]</scope>
    <source>
        <strain evidence="1 2">DSM 11275</strain>
    </source>
</reference>
<dbReference type="Pfam" id="PF05728">
    <property type="entry name" value="UPF0227"/>
    <property type="match status" value="1"/>
</dbReference>
<keyword evidence="2" id="KW-1185">Reference proteome</keyword>
<gene>
    <name evidence="1" type="ORF">HNQ38_001900</name>
</gene>
<accession>A0A7W8C1A2</accession>
<dbReference type="RefSeq" id="WP_183719640.1">
    <property type="nucleotide sequence ID" value="NZ_JACHGO010000005.1"/>
</dbReference>
<dbReference type="InterPro" id="IPR029058">
    <property type="entry name" value="AB_hydrolase_fold"/>
</dbReference>
<dbReference type="PANTHER" id="PTHR35602">
    <property type="entry name" value="ESTERASE YQIA-RELATED"/>
    <property type="match status" value="1"/>
</dbReference>
<evidence type="ECO:0000313" key="1">
    <source>
        <dbReference type="EMBL" id="MBB5143800.1"/>
    </source>
</evidence>
<protein>
    <recommendedName>
        <fullName evidence="3">Esterase</fullName>
    </recommendedName>
</protein>